<feature type="region of interest" description="Disordered" evidence="1">
    <location>
        <begin position="336"/>
        <end position="356"/>
    </location>
</feature>
<proteinExistence type="predicted"/>
<reference evidence="2 3" key="1">
    <citation type="submission" date="2020-02" db="EMBL/GenBank/DDBJ databases">
        <authorList>
            <person name="Kim Y.B."/>
            <person name="Roh S.W."/>
        </authorList>
    </citation>
    <scope>NUCLEOTIDE SEQUENCE [LARGE SCALE GENOMIC DNA]</scope>
    <source>
        <strain evidence="2 3">DSM 103574</strain>
    </source>
</reference>
<sequence length="356" mass="41732">MAIEENKLKEYRHTLDKLAEKAEADGQLEYQLQSPEHRKWMEMYKIKSVSGRAVYESFSDDDLCEYIRNRARELDHVPTQKEVYWIYHMYIKHRFGNWPKALKQAVMSTKAGSGGDRYDVVAQREKRCQEILEEIRIKADQLHRPPHLTEMRESIDGLKYKFDTWSQVLEAAGIDQAWKNQHMVFRVPDLTEEELAMLEKIRERAGQLGRPPLRKEIEEDVKAVLKEKCKTWRNILYQIGMRPVEKPKSFTETYLDERKNKDRRHREVLSNGTYKVLSLSQKERAQIESLRELVQELGRPPIREEVPEELYTGLIKACGSYKNMLFQVGATPLGKEEAQKAKRKLKGGAHDNSGQN</sequence>
<dbReference type="EMBL" id="CP048649">
    <property type="protein sequence ID" value="QIB69001.1"/>
    <property type="molecule type" value="Genomic_DNA"/>
</dbReference>
<keyword evidence="3" id="KW-1185">Reference proteome</keyword>
<evidence type="ECO:0000313" key="2">
    <source>
        <dbReference type="EMBL" id="QIB69001.1"/>
    </source>
</evidence>
<name>A0A858BSP5_9FIRM</name>
<evidence type="ECO:0000313" key="3">
    <source>
        <dbReference type="Proteomes" id="UP000466848"/>
    </source>
</evidence>
<protein>
    <submittedName>
        <fullName evidence="2">Uncharacterized protein</fullName>
    </submittedName>
</protein>
<dbReference type="KEGG" id="abut:Ami103574_06540"/>
<dbReference type="Pfam" id="PF18780">
    <property type="entry name" value="HNH_repeat"/>
    <property type="match status" value="4"/>
</dbReference>
<gene>
    <name evidence="2" type="ORF">Ami103574_06540</name>
</gene>
<accession>A0A858BSP5</accession>
<dbReference type="AlphaFoldDB" id="A0A858BSP5"/>
<dbReference type="RefSeq" id="WP_163065872.1">
    <property type="nucleotide sequence ID" value="NZ_CP048649.1"/>
</dbReference>
<dbReference type="InterPro" id="IPR041025">
    <property type="entry name" value="HNH_repeat"/>
</dbReference>
<organism evidence="2 3">
    <name type="scientific">Aminipila butyrica</name>
    <dbReference type="NCBI Taxonomy" id="433296"/>
    <lineage>
        <taxon>Bacteria</taxon>
        <taxon>Bacillati</taxon>
        <taxon>Bacillota</taxon>
        <taxon>Clostridia</taxon>
        <taxon>Peptostreptococcales</taxon>
        <taxon>Anaerovoracaceae</taxon>
        <taxon>Aminipila</taxon>
    </lineage>
</organism>
<dbReference type="Proteomes" id="UP000466848">
    <property type="component" value="Chromosome"/>
</dbReference>
<evidence type="ECO:0000256" key="1">
    <source>
        <dbReference type="SAM" id="MobiDB-lite"/>
    </source>
</evidence>